<dbReference type="Proteomes" id="UP000775213">
    <property type="component" value="Unassembled WGS sequence"/>
</dbReference>
<sequence>MPGRYVSVGWSKLCHNLPLGLLSIKLPVSSSLAVMLLFEVEEMLDDHRMLLLPSSTMRLPSAAMAREPEESETVPYTHIASVGAAWLEEAELEDPAIGDQGIADGERLLRCQVASCLRWWEELKGGKADEYCREED</sequence>
<keyword evidence="2" id="KW-1185">Reference proteome</keyword>
<comment type="caution">
    <text evidence="1">The sequence shown here is derived from an EMBL/GenBank/DDBJ whole genome shotgun (WGS) entry which is preliminary data.</text>
</comment>
<evidence type="ECO:0000313" key="1">
    <source>
        <dbReference type="EMBL" id="KAH0460296.1"/>
    </source>
</evidence>
<proteinExistence type="predicted"/>
<organism evidence="1 2">
    <name type="scientific">Dendrobium chrysotoxum</name>
    <name type="common">Orchid</name>
    <dbReference type="NCBI Taxonomy" id="161865"/>
    <lineage>
        <taxon>Eukaryota</taxon>
        <taxon>Viridiplantae</taxon>
        <taxon>Streptophyta</taxon>
        <taxon>Embryophyta</taxon>
        <taxon>Tracheophyta</taxon>
        <taxon>Spermatophyta</taxon>
        <taxon>Magnoliopsida</taxon>
        <taxon>Liliopsida</taxon>
        <taxon>Asparagales</taxon>
        <taxon>Orchidaceae</taxon>
        <taxon>Epidendroideae</taxon>
        <taxon>Malaxideae</taxon>
        <taxon>Dendrobiinae</taxon>
        <taxon>Dendrobium</taxon>
    </lineage>
</organism>
<accession>A0AAV7GW80</accession>
<reference evidence="1 2" key="1">
    <citation type="journal article" date="2021" name="Hortic Res">
        <title>Chromosome-scale assembly of the Dendrobium chrysotoxum genome enhances the understanding of orchid evolution.</title>
        <authorList>
            <person name="Zhang Y."/>
            <person name="Zhang G.Q."/>
            <person name="Zhang D."/>
            <person name="Liu X.D."/>
            <person name="Xu X.Y."/>
            <person name="Sun W.H."/>
            <person name="Yu X."/>
            <person name="Zhu X."/>
            <person name="Wang Z.W."/>
            <person name="Zhao X."/>
            <person name="Zhong W.Y."/>
            <person name="Chen H."/>
            <person name="Yin W.L."/>
            <person name="Huang T."/>
            <person name="Niu S.C."/>
            <person name="Liu Z.J."/>
        </authorList>
    </citation>
    <scope>NUCLEOTIDE SEQUENCE [LARGE SCALE GENOMIC DNA]</scope>
    <source>
        <strain evidence="1">Lindl</strain>
    </source>
</reference>
<dbReference type="EMBL" id="JAGFBR010000010">
    <property type="protein sequence ID" value="KAH0460296.1"/>
    <property type="molecule type" value="Genomic_DNA"/>
</dbReference>
<gene>
    <name evidence="1" type="ORF">IEQ34_010959</name>
</gene>
<name>A0AAV7GW80_DENCH</name>
<evidence type="ECO:0000313" key="2">
    <source>
        <dbReference type="Proteomes" id="UP000775213"/>
    </source>
</evidence>
<dbReference type="AlphaFoldDB" id="A0AAV7GW80"/>
<protein>
    <submittedName>
        <fullName evidence="1">Uncharacterized protein</fullName>
    </submittedName>
</protein>